<evidence type="ECO:0000256" key="3">
    <source>
        <dbReference type="SAM" id="Phobius"/>
    </source>
</evidence>
<comment type="caution">
    <text evidence="4">The sequence shown here is derived from an EMBL/GenBank/DDBJ whole genome shotgun (WGS) entry which is preliminary data.</text>
</comment>
<evidence type="ECO:0008006" key="6">
    <source>
        <dbReference type="Google" id="ProtNLM"/>
    </source>
</evidence>
<proteinExistence type="predicted"/>
<dbReference type="RefSeq" id="WP_075633860.1">
    <property type="nucleotide sequence ID" value="NZ_MKIO01000021.1"/>
</dbReference>
<evidence type="ECO:0000256" key="1">
    <source>
        <dbReference type="SAM" id="Coils"/>
    </source>
</evidence>
<keyword evidence="3" id="KW-1133">Transmembrane helix</keyword>
<evidence type="ECO:0000313" key="5">
    <source>
        <dbReference type="Proteomes" id="UP000186143"/>
    </source>
</evidence>
<protein>
    <recommendedName>
        <fullName evidence="6">DUF1515 domain-containing protein</fullName>
    </recommendedName>
</protein>
<reference evidence="4 5" key="1">
    <citation type="submission" date="2016-09" db="EMBL/GenBank/DDBJ databases">
        <title>Rhizobium sp. nov., a novel species isolated from the rice rhizosphere.</title>
        <authorList>
            <person name="Zhao J."/>
            <person name="Zhang X."/>
        </authorList>
    </citation>
    <scope>NUCLEOTIDE SEQUENCE [LARGE SCALE GENOMIC DNA]</scope>
    <source>
        <strain evidence="4 5">MH17</strain>
    </source>
</reference>
<organism evidence="4 5">
    <name type="scientific">Xaviernesmea rhizosphaerae</name>
    <dbReference type="NCBI Taxonomy" id="1672749"/>
    <lineage>
        <taxon>Bacteria</taxon>
        <taxon>Pseudomonadati</taxon>
        <taxon>Pseudomonadota</taxon>
        <taxon>Alphaproteobacteria</taxon>
        <taxon>Hyphomicrobiales</taxon>
        <taxon>Rhizobiaceae</taxon>
        <taxon>Rhizobium/Agrobacterium group</taxon>
        <taxon>Xaviernesmea</taxon>
    </lineage>
</organism>
<keyword evidence="1" id="KW-0175">Coiled coil</keyword>
<dbReference type="AlphaFoldDB" id="A0A1Q9ANC6"/>
<gene>
    <name evidence="4" type="ORF">BJF92_12265</name>
</gene>
<dbReference type="EMBL" id="MKIO01000021">
    <property type="protein sequence ID" value="OLP56839.1"/>
    <property type="molecule type" value="Genomic_DNA"/>
</dbReference>
<keyword evidence="3" id="KW-0472">Membrane</keyword>
<feature type="coiled-coil region" evidence="1">
    <location>
        <begin position="45"/>
        <end position="72"/>
    </location>
</feature>
<keyword evidence="3" id="KW-0812">Transmembrane</keyword>
<name>A0A1Q9ANC6_9HYPH</name>
<evidence type="ECO:0000313" key="4">
    <source>
        <dbReference type="EMBL" id="OLP56839.1"/>
    </source>
</evidence>
<feature type="region of interest" description="Disordered" evidence="2">
    <location>
        <begin position="1"/>
        <end position="27"/>
    </location>
</feature>
<sequence>MAPDTDPSIHRQLGEMAASLRSISETQTEVKETLRRADDKASASRAEMYRKIDDTNSRLAAVEANIADVRGDVSEMRPVTDDVRRWKLMGLGALGMIGIGGMAIGVTFGEALRRIGALLIGR</sequence>
<accession>A0A1Q9ANC6</accession>
<evidence type="ECO:0000256" key="2">
    <source>
        <dbReference type="SAM" id="MobiDB-lite"/>
    </source>
</evidence>
<dbReference type="OrthoDB" id="8368387at2"/>
<dbReference type="Pfam" id="PF07439">
    <property type="entry name" value="DUF1515"/>
    <property type="match status" value="1"/>
</dbReference>
<dbReference type="InterPro" id="IPR010889">
    <property type="entry name" value="DUF1515"/>
</dbReference>
<dbReference type="Proteomes" id="UP000186143">
    <property type="component" value="Unassembled WGS sequence"/>
</dbReference>
<dbReference type="STRING" id="1672749.BJF92_12265"/>
<feature type="transmembrane region" description="Helical" evidence="3">
    <location>
        <begin position="88"/>
        <end position="112"/>
    </location>
</feature>